<dbReference type="InterPro" id="IPR041049">
    <property type="entry name" value="DUF5615"/>
</dbReference>
<evidence type="ECO:0000259" key="1">
    <source>
        <dbReference type="Pfam" id="PF18480"/>
    </source>
</evidence>
<comment type="caution">
    <text evidence="2">The sequence shown here is derived from an EMBL/GenBank/DDBJ whole genome shotgun (WGS) entry which is preliminary data.</text>
</comment>
<evidence type="ECO:0000313" key="3">
    <source>
        <dbReference type="Proteomes" id="UP000283523"/>
    </source>
</evidence>
<protein>
    <recommendedName>
        <fullName evidence="1">DUF5615 domain-containing protein</fullName>
    </recommendedName>
</protein>
<dbReference type="Proteomes" id="UP000283523">
    <property type="component" value="Unassembled WGS sequence"/>
</dbReference>
<dbReference type="EMBL" id="QXED01000002">
    <property type="protein sequence ID" value="RIV25562.1"/>
    <property type="molecule type" value="Genomic_DNA"/>
</dbReference>
<feature type="domain" description="DUF5615" evidence="1">
    <location>
        <begin position="1"/>
        <end position="109"/>
    </location>
</feature>
<dbReference type="OrthoDB" id="9806751at2"/>
<accession>A0A418MFJ8</accession>
<sequence>MKVLVDECTGPSVARWLRDEGHDVYSVSEQSRGWSDHQVLAHAVAEQRVIVSNDKDFGELVFKNRLHHCGIVLLRLDDERVNNKIGVLRRFFANFSDQITSSHFIVLTEKAIRINLIK</sequence>
<dbReference type="AlphaFoldDB" id="A0A418MFJ8"/>
<dbReference type="Pfam" id="PF18480">
    <property type="entry name" value="DUF5615"/>
    <property type="match status" value="1"/>
</dbReference>
<proteinExistence type="predicted"/>
<keyword evidence="3" id="KW-1185">Reference proteome</keyword>
<organism evidence="2 3">
    <name type="scientific">Fibrisoma montanum</name>
    <dbReference type="NCBI Taxonomy" id="2305895"/>
    <lineage>
        <taxon>Bacteria</taxon>
        <taxon>Pseudomonadati</taxon>
        <taxon>Bacteroidota</taxon>
        <taxon>Cytophagia</taxon>
        <taxon>Cytophagales</taxon>
        <taxon>Spirosomataceae</taxon>
        <taxon>Fibrisoma</taxon>
    </lineage>
</organism>
<name>A0A418MFJ8_9BACT</name>
<evidence type="ECO:0000313" key="2">
    <source>
        <dbReference type="EMBL" id="RIV25562.1"/>
    </source>
</evidence>
<gene>
    <name evidence="2" type="ORF">DYU11_09725</name>
</gene>
<dbReference type="RefSeq" id="WP_119667443.1">
    <property type="nucleotide sequence ID" value="NZ_QXED01000002.1"/>
</dbReference>
<reference evidence="2 3" key="1">
    <citation type="submission" date="2018-08" db="EMBL/GenBank/DDBJ databases">
        <title>Fibrisoma montanum sp. nov., isolated from Danxia mountain soil.</title>
        <authorList>
            <person name="Huang Y."/>
        </authorList>
    </citation>
    <scope>NUCLEOTIDE SEQUENCE [LARGE SCALE GENOMIC DNA]</scope>
    <source>
        <strain evidence="2 3">HYT19</strain>
    </source>
</reference>